<dbReference type="InterPro" id="IPR050563">
    <property type="entry name" value="4-hydroxybenzoyl-CoA_TE"/>
</dbReference>
<sequence length="230" mass="25782">MSSSSESTIEALQRAFRDPTTPFYIPEGEVGPASPDELPRTTSNSSNQTRSVSHIASSITGTEIDSGKEAAKEYAINNGYDPESFYEHKIIHVNNVQYARYIECSRLQWVTRLYQGVGGPTASNDFLATRGIALILKSLSIDYKRPITYPDTVLIAHRLAPVDPPSTTRFKHEAMIYSYSQHAIAATGESVLVWYDYDKSQKTQPSDAIRAALEDKMKQQQLHQQRNIHN</sequence>
<dbReference type="PANTHER" id="PTHR31793">
    <property type="entry name" value="4-HYDROXYBENZOYL-COA THIOESTERASE FAMILY MEMBER"/>
    <property type="match status" value="1"/>
</dbReference>
<dbReference type="CDD" id="cd00586">
    <property type="entry name" value="4HBT"/>
    <property type="match status" value="1"/>
</dbReference>
<gene>
    <name evidence="2" type="ORF">Clacol_005416</name>
</gene>
<dbReference type="InterPro" id="IPR029069">
    <property type="entry name" value="HotDog_dom_sf"/>
</dbReference>
<evidence type="ECO:0000313" key="3">
    <source>
        <dbReference type="Proteomes" id="UP001050691"/>
    </source>
</evidence>
<name>A0AAV5AEP3_9AGAM</name>
<accession>A0AAV5AEP3</accession>
<feature type="region of interest" description="Disordered" evidence="1">
    <location>
        <begin position="1"/>
        <end position="59"/>
    </location>
</feature>
<evidence type="ECO:0000256" key="1">
    <source>
        <dbReference type="SAM" id="MobiDB-lite"/>
    </source>
</evidence>
<dbReference type="Gene3D" id="3.10.129.10">
    <property type="entry name" value="Hotdog Thioesterase"/>
    <property type="match status" value="1"/>
</dbReference>
<dbReference type="Proteomes" id="UP001050691">
    <property type="component" value="Unassembled WGS sequence"/>
</dbReference>
<dbReference type="GO" id="GO:0047617">
    <property type="term" value="F:fatty acyl-CoA hydrolase activity"/>
    <property type="evidence" value="ECO:0007669"/>
    <property type="project" value="TreeGrafter"/>
</dbReference>
<dbReference type="EMBL" id="BPWL01000006">
    <property type="protein sequence ID" value="GJJ11184.1"/>
    <property type="molecule type" value="Genomic_DNA"/>
</dbReference>
<reference evidence="2" key="1">
    <citation type="submission" date="2021-10" db="EMBL/GenBank/DDBJ databases">
        <title>De novo Genome Assembly of Clathrus columnatus (Basidiomycota, Fungi) Using Illumina and Nanopore Sequence Data.</title>
        <authorList>
            <person name="Ogiso-Tanaka E."/>
            <person name="Itagaki H."/>
            <person name="Hosoya T."/>
            <person name="Hosaka K."/>
        </authorList>
    </citation>
    <scope>NUCLEOTIDE SEQUENCE</scope>
    <source>
        <strain evidence="2">MO-923</strain>
    </source>
</reference>
<dbReference type="SUPFAM" id="SSF54637">
    <property type="entry name" value="Thioesterase/thiol ester dehydrase-isomerase"/>
    <property type="match status" value="1"/>
</dbReference>
<feature type="compositionally biased region" description="Polar residues" evidence="1">
    <location>
        <begin position="1"/>
        <end position="10"/>
    </location>
</feature>
<dbReference type="Pfam" id="PF13279">
    <property type="entry name" value="4HBT_2"/>
    <property type="match status" value="1"/>
</dbReference>
<feature type="compositionally biased region" description="Low complexity" evidence="1">
    <location>
        <begin position="40"/>
        <end position="53"/>
    </location>
</feature>
<protein>
    <recommendedName>
        <fullName evidence="4">Thioesterase domain-containing protein</fullName>
    </recommendedName>
</protein>
<organism evidence="2 3">
    <name type="scientific">Clathrus columnatus</name>
    <dbReference type="NCBI Taxonomy" id="1419009"/>
    <lineage>
        <taxon>Eukaryota</taxon>
        <taxon>Fungi</taxon>
        <taxon>Dikarya</taxon>
        <taxon>Basidiomycota</taxon>
        <taxon>Agaricomycotina</taxon>
        <taxon>Agaricomycetes</taxon>
        <taxon>Phallomycetidae</taxon>
        <taxon>Phallales</taxon>
        <taxon>Clathraceae</taxon>
        <taxon>Clathrus</taxon>
    </lineage>
</organism>
<dbReference type="AlphaFoldDB" id="A0AAV5AEP3"/>
<evidence type="ECO:0000313" key="2">
    <source>
        <dbReference type="EMBL" id="GJJ11184.1"/>
    </source>
</evidence>
<proteinExistence type="predicted"/>
<keyword evidence="3" id="KW-1185">Reference proteome</keyword>
<dbReference type="PANTHER" id="PTHR31793:SF39">
    <property type="entry name" value="THIOESTERASE_THIOL ESTER DEHYDRASE-ISOMERASE"/>
    <property type="match status" value="1"/>
</dbReference>
<comment type="caution">
    <text evidence="2">The sequence shown here is derived from an EMBL/GenBank/DDBJ whole genome shotgun (WGS) entry which is preliminary data.</text>
</comment>
<evidence type="ECO:0008006" key="4">
    <source>
        <dbReference type="Google" id="ProtNLM"/>
    </source>
</evidence>